<dbReference type="AlphaFoldDB" id="G5J0J5"/>
<evidence type="ECO:0000313" key="2">
    <source>
        <dbReference type="Proteomes" id="UP000003477"/>
    </source>
</evidence>
<name>G5J0J5_CROWT</name>
<reference evidence="1 2" key="1">
    <citation type="journal article" date="2011" name="Front. Microbiol.">
        <title>Two Strains of Crocosphaera watsonii with Highly Conserved Genomes are Distinguished by Strain-Specific Features.</title>
        <authorList>
            <person name="Bench S.R."/>
            <person name="Ilikchyan I.N."/>
            <person name="Tripp H.J."/>
            <person name="Zehr J.P."/>
        </authorList>
    </citation>
    <scope>NUCLEOTIDE SEQUENCE [LARGE SCALE GENOMIC DNA]</scope>
    <source>
        <strain evidence="1 2">WH 0003</strain>
    </source>
</reference>
<proteinExistence type="predicted"/>
<dbReference type="Proteomes" id="UP000003477">
    <property type="component" value="Unassembled WGS sequence"/>
</dbReference>
<sequence>MDKKLGITEKFGNCFQDHRHQSYVDHSVHELLAQRLYGIIFRL</sequence>
<organism evidence="1 2">
    <name type="scientific">Crocosphaera watsonii WH 0003</name>
    <dbReference type="NCBI Taxonomy" id="423471"/>
    <lineage>
        <taxon>Bacteria</taxon>
        <taxon>Bacillati</taxon>
        <taxon>Cyanobacteriota</taxon>
        <taxon>Cyanophyceae</taxon>
        <taxon>Oscillatoriophycideae</taxon>
        <taxon>Chroococcales</taxon>
        <taxon>Aphanothecaceae</taxon>
        <taxon>Crocosphaera</taxon>
    </lineage>
</organism>
<accession>G5J0J5</accession>
<evidence type="ECO:0000313" key="1">
    <source>
        <dbReference type="EMBL" id="EHJ14292.1"/>
    </source>
</evidence>
<gene>
    <name evidence="1" type="ORF">CWATWH0003_1030</name>
</gene>
<protein>
    <submittedName>
        <fullName evidence="1">Transposase, IS1380 family</fullName>
    </submittedName>
</protein>
<dbReference type="EMBL" id="AESD01000167">
    <property type="protein sequence ID" value="EHJ14292.1"/>
    <property type="molecule type" value="Genomic_DNA"/>
</dbReference>
<dbReference type="PATRIC" id="fig|423471.3.peg.951"/>
<comment type="caution">
    <text evidence="1">The sequence shown here is derived from an EMBL/GenBank/DDBJ whole genome shotgun (WGS) entry which is preliminary data.</text>
</comment>